<evidence type="ECO:0000256" key="1">
    <source>
        <dbReference type="ARBA" id="ARBA00010574"/>
    </source>
</evidence>
<evidence type="ECO:0000313" key="3">
    <source>
        <dbReference type="Proteomes" id="UP000657918"/>
    </source>
</evidence>
<sequence length="279" mass="31783">MKQVEIGGLMCSLSRNSRPSESNKSFQATRVCTFLLQLSQLFLQNSLSFLSTFLISKPTMAVSTALSIASVGAGTRFSGEFQQLGRVETRLSQKSRKHSGWLCFYRHQLPQYYKCFWQEFRTEKLSLKESLALRKDSDDSFLSNVEDTDEMFDDLFNKYGKVVFRSNDKKPPTAEVDDDAESLSFAVEMAKVASDVKASDIKVLFVKPLVSRIRDLAEKKYGRIPSGDRKPNSWTLLDFGDVVIHIFLPPQRDFYNLEEFYGNAIPIELPFENQTPFGS</sequence>
<organism evidence="2 3">
    <name type="scientific">Salix dunnii</name>
    <dbReference type="NCBI Taxonomy" id="1413687"/>
    <lineage>
        <taxon>Eukaryota</taxon>
        <taxon>Viridiplantae</taxon>
        <taxon>Streptophyta</taxon>
        <taxon>Embryophyta</taxon>
        <taxon>Tracheophyta</taxon>
        <taxon>Spermatophyta</taxon>
        <taxon>Magnoliopsida</taxon>
        <taxon>eudicotyledons</taxon>
        <taxon>Gunneridae</taxon>
        <taxon>Pentapetalae</taxon>
        <taxon>rosids</taxon>
        <taxon>fabids</taxon>
        <taxon>Malpighiales</taxon>
        <taxon>Salicaceae</taxon>
        <taxon>Saliceae</taxon>
        <taxon>Salix</taxon>
    </lineage>
</organism>
<protein>
    <submittedName>
        <fullName evidence="2">Uncharacterized protein</fullName>
    </submittedName>
</protein>
<accession>A0A835MRP5</accession>
<reference evidence="2 3" key="1">
    <citation type="submission" date="2020-10" db="EMBL/GenBank/DDBJ databases">
        <title>Plant Genome Project.</title>
        <authorList>
            <person name="Zhang R.-G."/>
        </authorList>
    </citation>
    <scope>NUCLEOTIDE SEQUENCE [LARGE SCALE GENOMIC DNA]</scope>
    <source>
        <strain evidence="2">FAFU-HL-1</strain>
        <tissue evidence="2">Leaf</tissue>
    </source>
</reference>
<keyword evidence="3" id="KW-1185">Reference proteome</keyword>
<dbReference type="PANTHER" id="PTHR21043">
    <property type="entry name" value="IOJAP SUPERFAMILY ORTHOLOG"/>
    <property type="match status" value="1"/>
</dbReference>
<dbReference type="PANTHER" id="PTHR21043:SF2">
    <property type="entry name" value="PROTEIN IOJAP, CHLOROPLASTIC"/>
    <property type="match status" value="1"/>
</dbReference>
<dbReference type="SUPFAM" id="SSF81301">
    <property type="entry name" value="Nucleotidyltransferase"/>
    <property type="match status" value="1"/>
</dbReference>
<dbReference type="InterPro" id="IPR004394">
    <property type="entry name" value="Iojap/RsfS/C7orf30"/>
</dbReference>
<comment type="similarity">
    <text evidence="1">Belongs to the Iojap/RsfS family.</text>
</comment>
<dbReference type="GO" id="GO:0043023">
    <property type="term" value="F:ribosomal large subunit binding"/>
    <property type="evidence" value="ECO:0007669"/>
    <property type="project" value="TreeGrafter"/>
</dbReference>
<dbReference type="GO" id="GO:0090071">
    <property type="term" value="P:negative regulation of ribosome biogenesis"/>
    <property type="evidence" value="ECO:0007669"/>
    <property type="project" value="TreeGrafter"/>
</dbReference>
<evidence type="ECO:0000313" key="2">
    <source>
        <dbReference type="EMBL" id="KAF9667133.1"/>
    </source>
</evidence>
<gene>
    <name evidence="2" type="ORF">SADUNF_Sadunf16G0301500</name>
</gene>
<proteinExistence type="inferred from homology"/>
<dbReference type="Proteomes" id="UP000657918">
    <property type="component" value="Chromosome 16"/>
</dbReference>
<name>A0A835MRP5_9ROSI</name>
<dbReference type="EMBL" id="JADGMS010000016">
    <property type="protein sequence ID" value="KAF9667133.1"/>
    <property type="molecule type" value="Genomic_DNA"/>
</dbReference>
<dbReference type="GO" id="GO:0017148">
    <property type="term" value="P:negative regulation of translation"/>
    <property type="evidence" value="ECO:0007669"/>
    <property type="project" value="TreeGrafter"/>
</dbReference>
<dbReference type="OrthoDB" id="21330at2759"/>
<dbReference type="AlphaFoldDB" id="A0A835MRP5"/>
<dbReference type="Gene3D" id="3.30.460.10">
    <property type="entry name" value="Beta Polymerase, domain 2"/>
    <property type="match status" value="1"/>
</dbReference>
<dbReference type="InterPro" id="IPR043519">
    <property type="entry name" value="NT_sf"/>
</dbReference>
<comment type="caution">
    <text evidence="2">The sequence shown here is derived from an EMBL/GenBank/DDBJ whole genome shotgun (WGS) entry which is preliminary data.</text>
</comment>
<dbReference type="Pfam" id="PF02410">
    <property type="entry name" value="RsfS"/>
    <property type="match status" value="1"/>
</dbReference>